<name>A0A0F5L818_9HYPH</name>
<dbReference type="SUPFAM" id="SSF54593">
    <property type="entry name" value="Glyoxalase/Bleomycin resistance protein/Dihydroxybiphenyl dioxygenase"/>
    <property type="match status" value="1"/>
</dbReference>
<reference evidence="2 3" key="1">
    <citation type="submission" date="2015-03" db="EMBL/GenBank/DDBJ databases">
        <authorList>
            <person name="Hassan Y.I."/>
            <person name="Lepp D."/>
            <person name="Zhou T."/>
        </authorList>
    </citation>
    <scope>NUCLEOTIDE SEQUENCE [LARGE SCALE GENOMIC DNA]</scope>
    <source>
        <strain evidence="2 3">GH2-10</strain>
    </source>
</reference>
<dbReference type="RefSeq" id="WP_046143322.1">
    <property type="nucleotide sequence ID" value="NZ_LAJG01000022.1"/>
</dbReference>
<organism evidence="2 3">
    <name type="scientific">Devosia soli</name>
    <dbReference type="NCBI Taxonomy" id="361041"/>
    <lineage>
        <taxon>Bacteria</taxon>
        <taxon>Pseudomonadati</taxon>
        <taxon>Pseudomonadota</taxon>
        <taxon>Alphaproteobacteria</taxon>
        <taxon>Hyphomicrobiales</taxon>
        <taxon>Devosiaceae</taxon>
        <taxon>Devosia</taxon>
    </lineage>
</organism>
<dbReference type="InterPro" id="IPR004360">
    <property type="entry name" value="Glyas_Fos-R_dOase_dom"/>
</dbReference>
<dbReference type="EMBL" id="LAJG01000022">
    <property type="protein sequence ID" value="KKB78390.1"/>
    <property type="molecule type" value="Genomic_DNA"/>
</dbReference>
<dbReference type="Pfam" id="PF00903">
    <property type="entry name" value="Glyoxalase"/>
    <property type="match status" value="1"/>
</dbReference>
<evidence type="ECO:0000313" key="2">
    <source>
        <dbReference type="EMBL" id="KKB78390.1"/>
    </source>
</evidence>
<accession>A0A0F5L818</accession>
<dbReference type="PANTHER" id="PTHR33993">
    <property type="entry name" value="GLYOXALASE-RELATED"/>
    <property type="match status" value="1"/>
</dbReference>
<feature type="domain" description="VOC" evidence="1">
    <location>
        <begin position="4"/>
        <end position="110"/>
    </location>
</feature>
<sequence>MADKIDYIEFPSSDRAATSGFFRAAFGWGAVSYGPDYDGIEGAGIDGGVDQAAERVAATMAIIRSDDLDDAERRVVAAGGVITRPQFDFPGGRRFHFREPGGNELAVWVARPE</sequence>
<dbReference type="Proteomes" id="UP000033514">
    <property type="component" value="Unassembled WGS sequence"/>
</dbReference>
<keyword evidence="3" id="KW-1185">Reference proteome</keyword>
<comment type="caution">
    <text evidence="2">The sequence shown here is derived from an EMBL/GenBank/DDBJ whole genome shotgun (WGS) entry which is preliminary data.</text>
</comment>
<dbReference type="PANTHER" id="PTHR33993:SF1">
    <property type="entry name" value="GLYOXALASE FAMILY PROTEIN"/>
    <property type="match status" value="1"/>
</dbReference>
<evidence type="ECO:0000259" key="1">
    <source>
        <dbReference type="PROSITE" id="PS51819"/>
    </source>
</evidence>
<proteinExistence type="predicted"/>
<dbReference type="STRING" id="361041.VW35_12235"/>
<dbReference type="Gene3D" id="3.10.180.10">
    <property type="entry name" value="2,3-Dihydroxybiphenyl 1,2-Dioxygenase, domain 1"/>
    <property type="match status" value="1"/>
</dbReference>
<dbReference type="InterPro" id="IPR037523">
    <property type="entry name" value="VOC_core"/>
</dbReference>
<dbReference type="PATRIC" id="fig|361041.3.peg.1824"/>
<dbReference type="InterPro" id="IPR029068">
    <property type="entry name" value="Glyas_Bleomycin-R_OHBP_Dase"/>
</dbReference>
<protein>
    <recommendedName>
        <fullName evidence="1">VOC domain-containing protein</fullName>
    </recommendedName>
</protein>
<dbReference type="InterPro" id="IPR052164">
    <property type="entry name" value="Anthracycline_SecMetBiosynth"/>
</dbReference>
<gene>
    <name evidence="2" type="ORF">VW35_12235</name>
</gene>
<dbReference type="OrthoDB" id="9792323at2"/>
<dbReference type="PROSITE" id="PS51819">
    <property type="entry name" value="VOC"/>
    <property type="match status" value="1"/>
</dbReference>
<dbReference type="AlphaFoldDB" id="A0A0F5L818"/>
<evidence type="ECO:0000313" key="3">
    <source>
        <dbReference type="Proteomes" id="UP000033514"/>
    </source>
</evidence>